<accession>A0A8S5RZK8</accession>
<protein>
    <submittedName>
        <fullName evidence="1">Uncharacterized protein</fullName>
    </submittedName>
</protein>
<dbReference type="Pfam" id="PF19174">
    <property type="entry name" value="DUF5856"/>
    <property type="match status" value="1"/>
</dbReference>
<reference evidence="1" key="1">
    <citation type="journal article" date="2021" name="Proc. Natl. Acad. Sci. U.S.A.">
        <title>A Catalog of Tens of Thousands of Viruses from Human Metagenomes Reveals Hidden Associations with Chronic Diseases.</title>
        <authorList>
            <person name="Tisza M.J."/>
            <person name="Buck C.B."/>
        </authorList>
    </citation>
    <scope>NUCLEOTIDE SEQUENCE</scope>
    <source>
        <strain evidence="1">CtNQV2</strain>
    </source>
</reference>
<sequence>MDIKNFCDSIMRMYLYADMIKAIHLSTEIYWEHSLCDDAQDKIRDKIDELAEQIYGYYGKPKFTDFKLDLDIYYENDLAKLFGRIMDILAPIRTECDKVEKLSGVVSLIDDFKGELTQLVYMCSFDKISNYKMENSI</sequence>
<proteinExistence type="predicted"/>
<dbReference type="InterPro" id="IPR043876">
    <property type="entry name" value="DUF5856"/>
</dbReference>
<name>A0A8S5RZK8_9CAUD</name>
<evidence type="ECO:0000313" key="1">
    <source>
        <dbReference type="EMBL" id="DAF43975.1"/>
    </source>
</evidence>
<dbReference type="EMBL" id="BK032510">
    <property type="protein sequence ID" value="DAF43975.1"/>
    <property type="molecule type" value="Genomic_DNA"/>
</dbReference>
<organism evidence="1">
    <name type="scientific">Myoviridae sp. ctNQV2</name>
    <dbReference type="NCBI Taxonomy" id="2827683"/>
    <lineage>
        <taxon>Viruses</taxon>
        <taxon>Duplodnaviria</taxon>
        <taxon>Heunggongvirae</taxon>
        <taxon>Uroviricota</taxon>
        <taxon>Caudoviricetes</taxon>
    </lineage>
</organism>